<protein>
    <recommendedName>
        <fullName evidence="4">Resolvase/invertase-type recombinase catalytic domain-containing protein</fullName>
    </recommendedName>
</protein>
<dbReference type="InterPro" id="IPR006119">
    <property type="entry name" value="Resolv_N"/>
</dbReference>
<dbReference type="GO" id="GO:0003677">
    <property type="term" value="F:DNA binding"/>
    <property type="evidence" value="ECO:0007669"/>
    <property type="project" value="UniProtKB-KW"/>
</dbReference>
<evidence type="ECO:0000259" key="4">
    <source>
        <dbReference type="PROSITE" id="PS51736"/>
    </source>
</evidence>
<reference evidence="5" key="1">
    <citation type="journal article" date="2015" name="Nature">
        <title>Complex archaea that bridge the gap between prokaryotes and eukaryotes.</title>
        <authorList>
            <person name="Spang A."/>
            <person name="Saw J.H."/>
            <person name="Jorgensen S.L."/>
            <person name="Zaremba-Niedzwiedzka K."/>
            <person name="Martijn J."/>
            <person name="Lind A.E."/>
            <person name="van Eijk R."/>
            <person name="Schleper C."/>
            <person name="Guy L."/>
            <person name="Ettema T.J."/>
        </authorList>
    </citation>
    <scope>NUCLEOTIDE SEQUENCE</scope>
</reference>
<proteinExistence type="predicted"/>
<dbReference type="PROSITE" id="PS00397">
    <property type="entry name" value="RECOMBINASES_1"/>
    <property type="match status" value="1"/>
</dbReference>
<gene>
    <name evidence="5" type="ORF">LCGC14_2995140</name>
</gene>
<dbReference type="EMBL" id="LAZR01061556">
    <property type="protein sequence ID" value="KKK63355.1"/>
    <property type="molecule type" value="Genomic_DNA"/>
</dbReference>
<dbReference type="AlphaFoldDB" id="A0A0F8XQD8"/>
<dbReference type="GO" id="GO:0015074">
    <property type="term" value="P:DNA integration"/>
    <property type="evidence" value="ECO:0007669"/>
    <property type="project" value="UniProtKB-KW"/>
</dbReference>
<evidence type="ECO:0000313" key="5">
    <source>
        <dbReference type="EMBL" id="KKK63355.1"/>
    </source>
</evidence>
<dbReference type="GO" id="GO:0000150">
    <property type="term" value="F:DNA strand exchange activity"/>
    <property type="evidence" value="ECO:0007669"/>
    <property type="project" value="InterPro"/>
</dbReference>
<organism evidence="5">
    <name type="scientific">marine sediment metagenome</name>
    <dbReference type="NCBI Taxonomy" id="412755"/>
    <lineage>
        <taxon>unclassified sequences</taxon>
        <taxon>metagenomes</taxon>
        <taxon>ecological metagenomes</taxon>
    </lineage>
</organism>
<feature type="domain" description="Resolvase/invertase-type recombinase catalytic" evidence="4">
    <location>
        <begin position="61"/>
        <end position="87"/>
    </location>
</feature>
<keyword evidence="3" id="KW-0233">DNA recombination</keyword>
<dbReference type="InterPro" id="IPR036162">
    <property type="entry name" value="Resolvase-like_N_sf"/>
</dbReference>
<name>A0A0F8XQD8_9ZZZZ</name>
<keyword evidence="1" id="KW-0229">DNA integration</keyword>
<dbReference type="PROSITE" id="PS51736">
    <property type="entry name" value="RECOMBINASES_3"/>
    <property type="match status" value="1"/>
</dbReference>
<evidence type="ECO:0000256" key="2">
    <source>
        <dbReference type="ARBA" id="ARBA00023125"/>
    </source>
</evidence>
<keyword evidence="2" id="KW-0238">DNA-binding</keyword>
<comment type="caution">
    <text evidence="5">The sequence shown here is derived from an EMBL/GenBank/DDBJ whole genome shotgun (WGS) entry which is preliminary data.</text>
</comment>
<sequence>MLAGAGVKPLYLWRTVRVRSGRFWGELMSYFGPYMSDCQVNMAVHNNPYAHGFCTKEERAMLIGYARVSTEDQNLNLQHDALKARSS</sequence>
<accession>A0A0F8XQD8</accession>
<dbReference type="InterPro" id="IPR006118">
    <property type="entry name" value="Recombinase_CS"/>
</dbReference>
<evidence type="ECO:0000256" key="3">
    <source>
        <dbReference type="ARBA" id="ARBA00023172"/>
    </source>
</evidence>
<dbReference type="SUPFAM" id="SSF53041">
    <property type="entry name" value="Resolvase-like"/>
    <property type="match status" value="1"/>
</dbReference>
<evidence type="ECO:0000256" key="1">
    <source>
        <dbReference type="ARBA" id="ARBA00022908"/>
    </source>
</evidence>